<comment type="caution">
    <text evidence="1">The sequence shown here is derived from an EMBL/GenBank/DDBJ whole genome shotgun (WGS) entry which is preliminary data.</text>
</comment>
<dbReference type="AlphaFoldDB" id="A0A2N0VF58"/>
<organism evidence="1 2">
    <name type="scientific">Rhodohalobacter barkolensis</name>
    <dbReference type="NCBI Taxonomy" id="2053187"/>
    <lineage>
        <taxon>Bacteria</taxon>
        <taxon>Pseudomonadati</taxon>
        <taxon>Balneolota</taxon>
        <taxon>Balneolia</taxon>
        <taxon>Balneolales</taxon>
        <taxon>Balneolaceae</taxon>
        <taxon>Rhodohalobacter</taxon>
    </lineage>
</organism>
<accession>A0A2N0VF58</accession>
<name>A0A2N0VF58_9BACT</name>
<dbReference type="RefSeq" id="WP_101074040.1">
    <property type="nucleotide sequence ID" value="NZ_PISP01000005.1"/>
</dbReference>
<keyword evidence="2" id="KW-1185">Reference proteome</keyword>
<evidence type="ECO:0000313" key="1">
    <source>
        <dbReference type="EMBL" id="PKD42790.1"/>
    </source>
</evidence>
<dbReference type="OrthoDB" id="1524167at2"/>
<evidence type="ECO:0000313" key="2">
    <source>
        <dbReference type="Proteomes" id="UP000233398"/>
    </source>
</evidence>
<dbReference type="Proteomes" id="UP000233398">
    <property type="component" value="Unassembled WGS sequence"/>
</dbReference>
<proteinExistence type="predicted"/>
<gene>
    <name evidence="1" type="ORF">CWD77_13125</name>
</gene>
<reference evidence="1 2" key="1">
    <citation type="submission" date="2017-11" db="EMBL/GenBank/DDBJ databases">
        <title>Rhodohalobacter 15182 sp. nov., isolated from a salt lake.</title>
        <authorList>
            <person name="Han S."/>
        </authorList>
    </citation>
    <scope>NUCLEOTIDE SEQUENCE [LARGE SCALE GENOMIC DNA]</scope>
    <source>
        <strain evidence="1 2">15182</strain>
    </source>
</reference>
<sequence>MSEEGRDFGNEEENEPDIWDEHCWEEFFRESDKRTDKYILLLEQYMDHPDRDRIIAEQMGWTHLPDDDEDEIEDWADEFIIEEYEEGEAWKRLTGYEPTDFDQFEDLPLYQKAHDFAVDAKKMLNKDFADRNDESIQTFSRFVTIPPAKIAGGFSFGFDRDSIGGNIANCKRGLNAANKVLDALYEIGEKELLDRELYLDYYSRAKEVRDELAIYIVELRERFRRGIS</sequence>
<evidence type="ECO:0008006" key="3">
    <source>
        <dbReference type="Google" id="ProtNLM"/>
    </source>
</evidence>
<protein>
    <recommendedName>
        <fullName evidence="3">Four helix bundle protein</fullName>
    </recommendedName>
</protein>
<dbReference type="EMBL" id="PISP01000005">
    <property type="protein sequence ID" value="PKD42790.1"/>
    <property type="molecule type" value="Genomic_DNA"/>
</dbReference>